<sequence length="328" mass="37268">MPRVASTAWLGFLLGACVIASLAGQSTACTVFKFDISGFAANVRHLLLAYGVLSENGTIFLDNRNFPYKCTELGGWHDFFDSEPIIKEWTPKAEAAALDAPCRHVDKAGIAKIVDRIRIPWTQYEELAISKAWVLRPWVAVEVSQHLAVLEAAAKPTIALHIRGGDKVAEDQQEEIKRATTFPEDYVETFVSRFPDVQGGTCIILGDDHAWVAEASRLAQERINCTLQPLSPFYRQEGHKQAQFNSLPYEERCEQSMRLLTDMEIMAHADYFVGTFNSGMPWMIDTMRHVLYGKHRSTMADASIHHWDWYERIREYYREYAEEQVACG</sequence>
<dbReference type="PANTHER" id="PTHR13132">
    <property type="entry name" value="ALPHA- 1,6 -FUCOSYLTRANSFERASE"/>
    <property type="match status" value="1"/>
</dbReference>
<comment type="caution">
    <text evidence="2">The sequence shown here is derived from an EMBL/GenBank/DDBJ whole genome shotgun (WGS) entry which is preliminary data.</text>
</comment>
<accession>A0AAW1S3H1</accession>
<feature type="signal peptide" evidence="1">
    <location>
        <begin position="1"/>
        <end position="28"/>
    </location>
</feature>
<organism evidence="2 3">
    <name type="scientific">Elliptochloris bilobata</name>
    <dbReference type="NCBI Taxonomy" id="381761"/>
    <lineage>
        <taxon>Eukaryota</taxon>
        <taxon>Viridiplantae</taxon>
        <taxon>Chlorophyta</taxon>
        <taxon>core chlorophytes</taxon>
        <taxon>Trebouxiophyceae</taxon>
        <taxon>Trebouxiophyceae incertae sedis</taxon>
        <taxon>Elliptochloris clade</taxon>
        <taxon>Elliptochloris</taxon>
    </lineage>
</organism>
<dbReference type="PANTHER" id="PTHR13132:SF29">
    <property type="entry name" value="ALPHA-(1,6)-FUCOSYLTRANSFERASE"/>
    <property type="match status" value="1"/>
</dbReference>
<dbReference type="PROSITE" id="PS51257">
    <property type="entry name" value="PROKAR_LIPOPROTEIN"/>
    <property type="match status" value="1"/>
</dbReference>
<reference evidence="2 3" key="1">
    <citation type="journal article" date="2024" name="Nat. Commun.">
        <title>Phylogenomics reveals the evolutionary origins of lichenization in chlorophyte algae.</title>
        <authorList>
            <person name="Puginier C."/>
            <person name="Libourel C."/>
            <person name="Otte J."/>
            <person name="Skaloud P."/>
            <person name="Haon M."/>
            <person name="Grisel S."/>
            <person name="Petersen M."/>
            <person name="Berrin J.G."/>
            <person name="Delaux P.M."/>
            <person name="Dal Grande F."/>
            <person name="Keller J."/>
        </authorList>
    </citation>
    <scope>NUCLEOTIDE SEQUENCE [LARGE SCALE GENOMIC DNA]</scope>
    <source>
        <strain evidence="2 3">SAG 245.80</strain>
    </source>
</reference>
<proteinExistence type="predicted"/>
<dbReference type="GO" id="GO:0046921">
    <property type="term" value="F:alpha-(1-&gt;6)-fucosyltransferase activity"/>
    <property type="evidence" value="ECO:0007669"/>
    <property type="project" value="TreeGrafter"/>
</dbReference>
<name>A0AAW1S3H1_9CHLO</name>
<evidence type="ECO:0000256" key="1">
    <source>
        <dbReference type="SAM" id="SignalP"/>
    </source>
</evidence>
<dbReference type="AlphaFoldDB" id="A0AAW1S3H1"/>
<evidence type="ECO:0008006" key="4">
    <source>
        <dbReference type="Google" id="ProtNLM"/>
    </source>
</evidence>
<evidence type="ECO:0000313" key="3">
    <source>
        <dbReference type="Proteomes" id="UP001445335"/>
    </source>
</evidence>
<gene>
    <name evidence="2" type="ORF">WJX81_002183</name>
</gene>
<feature type="chain" id="PRO_5043946044" description="O-fucosyltransferase family protein" evidence="1">
    <location>
        <begin position="29"/>
        <end position="328"/>
    </location>
</feature>
<dbReference type="Proteomes" id="UP001445335">
    <property type="component" value="Unassembled WGS sequence"/>
</dbReference>
<protein>
    <recommendedName>
        <fullName evidence="4">O-fucosyltransferase family protein</fullName>
    </recommendedName>
</protein>
<dbReference type="EMBL" id="JALJOU010000012">
    <property type="protein sequence ID" value="KAK9840749.1"/>
    <property type="molecule type" value="Genomic_DNA"/>
</dbReference>
<dbReference type="GO" id="GO:0006487">
    <property type="term" value="P:protein N-linked glycosylation"/>
    <property type="evidence" value="ECO:0007669"/>
    <property type="project" value="TreeGrafter"/>
</dbReference>
<dbReference type="Gene3D" id="3.40.50.11350">
    <property type="match status" value="1"/>
</dbReference>
<evidence type="ECO:0000313" key="2">
    <source>
        <dbReference type="EMBL" id="KAK9840749.1"/>
    </source>
</evidence>
<keyword evidence="3" id="KW-1185">Reference proteome</keyword>
<keyword evidence="1" id="KW-0732">Signal</keyword>